<dbReference type="EMBL" id="JBFCZG010000004">
    <property type="protein sequence ID" value="KAL3422804.1"/>
    <property type="molecule type" value="Genomic_DNA"/>
</dbReference>
<keyword evidence="2" id="KW-0472">Membrane</keyword>
<evidence type="ECO:0000313" key="5">
    <source>
        <dbReference type="Proteomes" id="UP001629113"/>
    </source>
</evidence>
<evidence type="ECO:0000313" key="4">
    <source>
        <dbReference type="EMBL" id="KAL3422804.1"/>
    </source>
</evidence>
<evidence type="ECO:0000259" key="3">
    <source>
        <dbReference type="Pfam" id="PF01757"/>
    </source>
</evidence>
<feature type="transmembrane region" description="Helical" evidence="2">
    <location>
        <begin position="58"/>
        <end position="79"/>
    </location>
</feature>
<keyword evidence="2" id="KW-1133">Transmembrane helix</keyword>
<keyword evidence="4" id="KW-0808">Transferase</keyword>
<feature type="transmembrane region" description="Helical" evidence="2">
    <location>
        <begin position="384"/>
        <end position="401"/>
    </location>
</feature>
<keyword evidence="2" id="KW-0812">Transmembrane</keyword>
<dbReference type="Pfam" id="PF01757">
    <property type="entry name" value="Acyl_transf_3"/>
    <property type="match status" value="1"/>
</dbReference>
<comment type="caution">
    <text evidence="4">The sequence shown here is derived from an EMBL/GenBank/DDBJ whole genome shotgun (WGS) entry which is preliminary data.</text>
</comment>
<accession>A0ABR4PHM3</accession>
<keyword evidence="4" id="KW-0012">Acyltransferase</keyword>
<evidence type="ECO:0000256" key="1">
    <source>
        <dbReference type="SAM" id="MobiDB-lite"/>
    </source>
</evidence>
<feature type="region of interest" description="Disordered" evidence="1">
    <location>
        <begin position="428"/>
        <end position="451"/>
    </location>
</feature>
<feature type="domain" description="Acyltransferase 3" evidence="3">
    <location>
        <begin position="9"/>
        <end position="363"/>
    </location>
</feature>
<dbReference type="InterPro" id="IPR002656">
    <property type="entry name" value="Acyl_transf_3_dom"/>
</dbReference>
<dbReference type="InterPro" id="IPR050879">
    <property type="entry name" value="Acyltransferase_3"/>
</dbReference>
<feature type="transmembrane region" description="Helical" evidence="2">
    <location>
        <begin position="338"/>
        <end position="357"/>
    </location>
</feature>
<name>A0ABR4PHM3_9HELO</name>
<sequence>MAAKQENVKWVDGLRGVASFFVVVTHLCRAFDDVLFSPTTGEQAGSPVRLFQRPFLRVFVQGRIGVAVFSMVTGYVCALKPVKTMRAGRPELALQNIAKSAFRRIPRLFLPAAIATVLCWFVAQFGVFEVGKRCDSYWVGLTNPEPTPWVGQSIISLMWSLIRTWTIGQNYYDGNQWTMLPLLRGSMIVYVMLFVTAYMKSRHRMMTMFGFFLYYYIGNDSIFGMQFFFGVFLSELSQTPSHKEFLSKHSKILSRAISPCVFTLGLYFASYPNDNPAWAPWSRSLSTFGSYIFPPGSDTPHFFTGVGLIMIAISIHISNFLKDALSSKHLLWLGKNSFAVYLLHGGLLRSVLIWFVYGTYYPPDYKNDKGEVVRPPPLTRPGNLHIWIAITVWYVLLYSLANQWMKHVDPWCARTTQKLEKYVWAEPGGEQSSTDKVDGADKRSDGRILPV</sequence>
<dbReference type="Proteomes" id="UP001629113">
    <property type="component" value="Unassembled WGS sequence"/>
</dbReference>
<feature type="compositionally biased region" description="Basic and acidic residues" evidence="1">
    <location>
        <begin position="433"/>
        <end position="451"/>
    </location>
</feature>
<reference evidence="4 5" key="1">
    <citation type="submission" date="2024-06" db="EMBL/GenBank/DDBJ databases">
        <title>Complete genome of Phlyctema vagabunda strain 19-DSS-EL-015.</title>
        <authorList>
            <person name="Fiorenzani C."/>
        </authorList>
    </citation>
    <scope>NUCLEOTIDE SEQUENCE [LARGE SCALE GENOMIC DNA]</scope>
    <source>
        <strain evidence="4 5">19-DSS-EL-015</strain>
    </source>
</reference>
<proteinExistence type="predicted"/>
<organism evidence="4 5">
    <name type="scientific">Phlyctema vagabunda</name>
    <dbReference type="NCBI Taxonomy" id="108571"/>
    <lineage>
        <taxon>Eukaryota</taxon>
        <taxon>Fungi</taxon>
        <taxon>Dikarya</taxon>
        <taxon>Ascomycota</taxon>
        <taxon>Pezizomycotina</taxon>
        <taxon>Leotiomycetes</taxon>
        <taxon>Helotiales</taxon>
        <taxon>Dermateaceae</taxon>
        <taxon>Phlyctema</taxon>
    </lineage>
</organism>
<feature type="transmembrane region" description="Helical" evidence="2">
    <location>
        <begin position="211"/>
        <end position="232"/>
    </location>
</feature>
<gene>
    <name evidence="4" type="ORF">PVAG01_04551</name>
</gene>
<protein>
    <submittedName>
        <fullName evidence="4">Acyltransferase</fullName>
    </submittedName>
</protein>
<evidence type="ECO:0000256" key="2">
    <source>
        <dbReference type="SAM" id="Phobius"/>
    </source>
</evidence>
<dbReference type="PANTHER" id="PTHR23028:SF128">
    <property type="entry name" value="ACYLTRANSFERASE 3 DOMAIN-CONTAINING PROTEIN"/>
    <property type="match status" value="1"/>
</dbReference>
<dbReference type="GO" id="GO:0016746">
    <property type="term" value="F:acyltransferase activity"/>
    <property type="evidence" value="ECO:0007669"/>
    <property type="project" value="UniProtKB-KW"/>
</dbReference>
<dbReference type="PANTHER" id="PTHR23028">
    <property type="entry name" value="ACETYLTRANSFERASE"/>
    <property type="match status" value="1"/>
</dbReference>
<feature type="transmembrane region" description="Helical" evidence="2">
    <location>
        <begin position="108"/>
        <end position="128"/>
    </location>
</feature>
<keyword evidence="5" id="KW-1185">Reference proteome</keyword>
<feature type="transmembrane region" description="Helical" evidence="2">
    <location>
        <begin position="300"/>
        <end position="317"/>
    </location>
</feature>
<feature type="transmembrane region" description="Helical" evidence="2">
    <location>
        <begin position="177"/>
        <end position="199"/>
    </location>
</feature>